<sequence>MGPVSAAAKPRSPTPSVAGALRIPSISQFVRFAVVGAGGYVVNLAVFALLVDGAGIDYRAAGVLAFLVAVANNFHWNRRWTFATTGPGALRQAWRFLVVSSTAALLGLGLLTVLVGLLGVEKLAAQAIATVSVLPVSFAGNRLWTFGAGPRAVARFDRRERERRGPEMRQEPIQRP</sequence>
<evidence type="ECO:0000313" key="10">
    <source>
        <dbReference type="Proteomes" id="UP001162834"/>
    </source>
</evidence>
<feature type="transmembrane region" description="Helical" evidence="7">
    <location>
        <begin position="123"/>
        <end position="144"/>
    </location>
</feature>
<dbReference type="GO" id="GO:0000271">
    <property type="term" value="P:polysaccharide biosynthetic process"/>
    <property type="evidence" value="ECO:0007669"/>
    <property type="project" value="InterPro"/>
</dbReference>
<comment type="similarity">
    <text evidence="2">Belongs to the GtrA family.</text>
</comment>
<evidence type="ECO:0000259" key="8">
    <source>
        <dbReference type="Pfam" id="PF04138"/>
    </source>
</evidence>
<evidence type="ECO:0000256" key="2">
    <source>
        <dbReference type="ARBA" id="ARBA00009399"/>
    </source>
</evidence>
<evidence type="ECO:0000256" key="4">
    <source>
        <dbReference type="ARBA" id="ARBA00022989"/>
    </source>
</evidence>
<evidence type="ECO:0000313" key="9">
    <source>
        <dbReference type="EMBL" id="UGS37243.1"/>
    </source>
</evidence>
<organism evidence="9 10">
    <name type="scientific">Capillimicrobium parvum</name>
    <dbReference type="NCBI Taxonomy" id="2884022"/>
    <lineage>
        <taxon>Bacteria</taxon>
        <taxon>Bacillati</taxon>
        <taxon>Actinomycetota</taxon>
        <taxon>Thermoleophilia</taxon>
        <taxon>Solirubrobacterales</taxon>
        <taxon>Capillimicrobiaceae</taxon>
        <taxon>Capillimicrobium</taxon>
    </lineage>
</organism>
<keyword evidence="10" id="KW-1185">Reference proteome</keyword>
<evidence type="ECO:0000256" key="6">
    <source>
        <dbReference type="SAM" id="MobiDB-lite"/>
    </source>
</evidence>
<dbReference type="GO" id="GO:0005886">
    <property type="term" value="C:plasma membrane"/>
    <property type="evidence" value="ECO:0007669"/>
    <property type="project" value="TreeGrafter"/>
</dbReference>
<dbReference type="InterPro" id="IPR007267">
    <property type="entry name" value="GtrA_DPMS_TM"/>
</dbReference>
<dbReference type="Pfam" id="PF04138">
    <property type="entry name" value="GtrA_DPMS_TM"/>
    <property type="match status" value="1"/>
</dbReference>
<dbReference type="Proteomes" id="UP001162834">
    <property type="component" value="Chromosome"/>
</dbReference>
<dbReference type="KEGG" id="sbae:DSM104329_03658"/>
<dbReference type="AlphaFoldDB" id="A0A9E7C2A3"/>
<dbReference type="PANTHER" id="PTHR38459:SF1">
    <property type="entry name" value="PROPHAGE BACTOPRENOL-LINKED GLUCOSE TRANSLOCASE HOMOLOG"/>
    <property type="match status" value="1"/>
</dbReference>
<feature type="domain" description="GtrA/DPMS transmembrane" evidence="8">
    <location>
        <begin position="31"/>
        <end position="146"/>
    </location>
</feature>
<evidence type="ECO:0000256" key="5">
    <source>
        <dbReference type="ARBA" id="ARBA00023136"/>
    </source>
</evidence>
<reference evidence="9" key="1">
    <citation type="journal article" date="2022" name="Int. J. Syst. Evol. Microbiol.">
        <title>Pseudomonas aegrilactucae sp. nov. and Pseudomonas morbosilactucae sp. nov., pathogens causing bacterial rot of lettuce in Japan.</title>
        <authorList>
            <person name="Sawada H."/>
            <person name="Fujikawa T."/>
            <person name="Satou M."/>
        </authorList>
    </citation>
    <scope>NUCLEOTIDE SEQUENCE</scope>
    <source>
        <strain evidence="9">0166_1</strain>
    </source>
</reference>
<feature type="region of interest" description="Disordered" evidence="6">
    <location>
        <begin position="157"/>
        <end position="176"/>
    </location>
</feature>
<dbReference type="InterPro" id="IPR051401">
    <property type="entry name" value="GtrA_CellWall_Glycosyl"/>
</dbReference>
<gene>
    <name evidence="9" type="ORF">DSM104329_03658</name>
</gene>
<name>A0A9E7C2A3_9ACTN</name>
<feature type="transmembrane region" description="Helical" evidence="7">
    <location>
        <begin position="96"/>
        <end position="117"/>
    </location>
</feature>
<dbReference type="PANTHER" id="PTHR38459">
    <property type="entry name" value="PROPHAGE BACTOPRENOL-LINKED GLUCOSE TRANSLOCASE HOMOLOG"/>
    <property type="match status" value="1"/>
</dbReference>
<evidence type="ECO:0000256" key="3">
    <source>
        <dbReference type="ARBA" id="ARBA00022692"/>
    </source>
</evidence>
<dbReference type="EMBL" id="CP087164">
    <property type="protein sequence ID" value="UGS37243.1"/>
    <property type="molecule type" value="Genomic_DNA"/>
</dbReference>
<feature type="transmembrane region" description="Helical" evidence="7">
    <location>
        <begin position="56"/>
        <end position="75"/>
    </location>
</feature>
<feature type="transmembrane region" description="Helical" evidence="7">
    <location>
        <begin position="29"/>
        <end position="50"/>
    </location>
</feature>
<keyword evidence="5 7" id="KW-0472">Membrane</keyword>
<keyword evidence="3 7" id="KW-0812">Transmembrane</keyword>
<keyword evidence="4 7" id="KW-1133">Transmembrane helix</keyword>
<proteinExistence type="inferred from homology"/>
<comment type="subcellular location">
    <subcellularLocation>
        <location evidence="1">Membrane</location>
        <topology evidence="1">Multi-pass membrane protein</topology>
    </subcellularLocation>
</comment>
<evidence type="ECO:0000256" key="7">
    <source>
        <dbReference type="SAM" id="Phobius"/>
    </source>
</evidence>
<accession>A0A9E7C2A3</accession>
<protein>
    <recommendedName>
        <fullName evidence="8">GtrA/DPMS transmembrane domain-containing protein</fullName>
    </recommendedName>
</protein>
<evidence type="ECO:0000256" key="1">
    <source>
        <dbReference type="ARBA" id="ARBA00004141"/>
    </source>
</evidence>